<sequence length="311" mass="32216">MSDFFGGLFAAILAFFSPSADPAGFTGYIEADYVYVAPVSAGRITQIAVAEGQAVAEGDLLLVLDQSQQQALLSAAEARVAAARATLENLETGSRSEELDVIRASLSKAEADLGLARTNLARSEQLEKAGTVSAAKVEVDRNALASAESQVSQLKAQLAVAELPARSGQQVAAEANLAAAEADAEGARLDLGERQVHAPAAGTIEKLYYAVGEVAAVGTPIASILPAHALEARFFVPETARSALSVGQAVTVTCDGCADMAATVVHIASEAQTTPPVIYSTEERSRLVYLVEARLDDAAKLQPGQPVTVLP</sequence>
<evidence type="ECO:0000256" key="1">
    <source>
        <dbReference type="ARBA" id="ARBA00004196"/>
    </source>
</evidence>
<gene>
    <name evidence="4" type="ORF">JP75_11425</name>
</gene>
<dbReference type="EMBL" id="JQGC01000009">
    <property type="protein sequence ID" value="KFL30962.1"/>
    <property type="molecule type" value="Genomic_DNA"/>
</dbReference>
<dbReference type="Proteomes" id="UP000028981">
    <property type="component" value="Unassembled WGS sequence"/>
</dbReference>
<protein>
    <recommendedName>
        <fullName evidence="3">Multidrug resistance protein MdtA-like barrel-sandwich hybrid domain-containing protein</fullName>
    </recommendedName>
</protein>
<dbReference type="PANTHER" id="PTHR32347">
    <property type="entry name" value="EFFLUX SYSTEM COMPONENT YKNX-RELATED"/>
    <property type="match status" value="1"/>
</dbReference>
<dbReference type="GO" id="GO:0030313">
    <property type="term" value="C:cell envelope"/>
    <property type="evidence" value="ECO:0007669"/>
    <property type="project" value="UniProtKB-SubCell"/>
</dbReference>
<dbReference type="SUPFAM" id="SSF111369">
    <property type="entry name" value="HlyD-like secretion proteins"/>
    <property type="match status" value="2"/>
</dbReference>
<evidence type="ECO:0000256" key="2">
    <source>
        <dbReference type="ARBA" id="ARBA00023054"/>
    </source>
</evidence>
<name>A0A087M259_9HYPH</name>
<evidence type="ECO:0000313" key="4">
    <source>
        <dbReference type="EMBL" id="KFL30962.1"/>
    </source>
</evidence>
<dbReference type="STRING" id="46914.JP75_11425"/>
<dbReference type="Gene3D" id="1.10.287.470">
    <property type="entry name" value="Helix hairpin bin"/>
    <property type="match status" value="2"/>
</dbReference>
<evidence type="ECO:0000259" key="3">
    <source>
        <dbReference type="Pfam" id="PF25917"/>
    </source>
</evidence>
<dbReference type="PANTHER" id="PTHR32347:SF23">
    <property type="entry name" value="BLL5650 PROTEIN"/>
    <property type="match status" value="1"/>
</dbReference>
<feature type="domain" description="Multidrug resistance protein MdtA-like barrel-sandwich hybrid" evidence="3">
    <location>
        <begin position="34"/>
        <end position="222"/>
    </location>
</feature>
<dbReference type="Pfam" id="PF25917">
    <property type="entry name" value="BSH_RND"/>
    <property type="match status" value="1"/>
</dbReference>
<dbReference type="InterPro" id="IPR058625">
    <property type="entry name" value="MdtA-like_BSH"/>
</dbReference>
<dbReference type="RefSeq" id="WP_035082733.1">
    <property type="nucleotide sequence ID" value="NZ_JQGC01000009.1"/>
</dbReference>
<organism evidence="4 5">
    <name type="scientific">Devosia riboflavina</name>
    <dbReference type="NCBI Taxonomy" id="46914"/>
    <lineage>
        <taxon>Bacteria</taxon>
        <taxon>Pseudomonadati</taxon>
        <taxon>Pseudomonadota</taxon>
        <taxon>Alphaproteobacteria</taxon>
        <taxon>Hyphomicrobiales</taxon>
        <taxon>Devosiaceae</taxon>
        <taxon>Devosia</taxon>
    </lineage>
</organism>
<dbReference type="InterPro" id="IPR050465">
    <property type="entry name" value="UPF0194_transport"/>
</dbReference>
<evidence type="ECO:0000313" key="5">
    <source>
        <dbReference type="Proteomes" id="UP000028981"/>
    </source>
</evidence>
<comment type="subcellular location">
    <subcellularLocation>
        <location evidence="1">Cell envelope</location>
    </subcellularLocation>
</comment>
<accession>A0A087M259</accession>
<keyword evidence="5" id="KW-1185">Reference proteome</keyword>
<reference evidence="4 5" key="1">
    <citation type="submission" date="2014-08" db="EMBL/GenBank/DDBJ databases">
        <authorList>
            <person name="Hassan Y.I."/>
            <person name="Lepp D."/>
            <person name="Zhou T."/>
        </authorList>
    </citation>
    <scope>NUCLEOTIDE SEQUENCE [LARGE SCALE GENOMIC DNA]</scope>
    <source>
        <strain evidence="4 5">IFO13584</strain>
    </source>
</reference>
<dbReference type="Gene3D" id="2.40.30.170">
    <property type="match status" value="1"/>
</dbReference>
<keyword evidence="2" id="KW-0175">Coiled coil</keyword>
<proteinExistence type="predicted"/>
<dbReference type="OrthoDB" id="9809385at2"/>
<dbReference type="Gene3D" id="2.40.50.100">
    <property type="match status" value="2"/>
</dbReference>
<dbReference type="AlphaFoldDB" id="A0A087M259"/>
<comment type="caution">
    <text evidence="4">The sequence shown here is derived from an EMBL/GenBank/DDBJ whole genome shotgun (WGS) entry which is preliminary data.</text>
</comment>